<evidence type="ECO:0000313" key="2">
    <source>
        <dbReference type="EMBL" id="MFB2898188.1"/>
    </source>
</evidence>
<keyword evidence="3" id="KW-1185">Reference proteome</keyword>
<proteinExistence type="predicted"/>
<dbReference type="EMBL" id="JBHFNR010000279">
    <property type="protein sequence ID" value="MFB2898188.1"/>
    <property type="molecule type" value="Genomic_DNA"/>
</dbReference>
<comment type="caution">
    <text evidence="2">The sequence shown here is derived from an EMBL/GenBank/DDBJ whole genome shotgun (WGS) entry which is preliminary data.</text>
</comment>
<name>A0ABV4Y400_9CYAN</name>
<organism evidence="2 3">
    <name type="scientific">Floridaenema flaviceps BLCC-F50</name>
    <dbReference type="NCBI Taxonomy" id="3153642"/>
    <lineage>
        <taxon>Bacteria</taxon>
        <taxon>Bacillati</taxon>
        <taxon>Cyanobacteriota</taxon>
        <taxon>Cyanophyceae</taxon>
        <taxon>Oscillatoriophycideae</taxon>
        <taxon>Aerosakkonematales</taxon>
        <taxon>Aerosakkonemataceae</taxon>
        <taxon>Floridanema</taxon>
        <taxon>Floridanema flaviceps</taxon>
    </lineage>
</organism>
<gene>
    <name evidence="2" type="ORF">ACE1CI_35170</name>
</gene>
<sequence length="66" mass="7518">MSSPSAKDKKDNGESAEFLTPEQVRVGTNAIVTHAERQAFWRNSEIGKLLGFDRWPDVKQEDDKQK</sequence>
<evidence type="ECO:0000313" key="3">
    <source>
        <dbReference type="Proteomes" id="UP001576784"/>
    </source>
</evidence>
<dbReference type="Proteomes" id="UP001576784">
    <property type="component" value="Unassembled WGS sequence"/>
</dbReference>
<feature type="region of interest" description="Disordered" evidence="1">
    <location>
        <begin position="1"/>
        <end position="21"/>
    </location>
</feature>
<reference evidence="2 3" key="1">
    <citation type="submission" date="2024-09" db="EMBL/GenBank/DDBJ databases">
        <title>Floridaenema gen nov. (Aerosakkonemataceae, Aerosakkonematales ord. nov., Cyanobacteria) from benthic tropical and subtropical fresh waters, with the description of four new species.</title>
        <authorList>
            <person name="Moretto J.A."/>
            <person name="Berthold D.E."/>
            <person name="Lefler F.W."/>
            <person name="Huang I.-S."/>
            <person name="Laughinghouse H. IV."/>
        </authorList>
    </citation>
    <scope>NUCLEOTIDE SEQUENCE [LARGE SCALE GENOMIC DNA]</scope>
    <source>
        <strain evidence="2 3">BLCC-F50</strain>
    </source>
</reference>
<evidence type="ECO:0000256" key="1">
    <source>
        <dbReference type="SAM" id="MobiDB-lite"/>
    </source>
</evidence>
<dbReference type="RefSeq" id="WP_413267788.1">
    <property type="nucleotide sequence ID" value="NZ_JBHFNR010000279.1"/>
</dbReference>
<feature type="compositionally biased region" description="Basic and acidic residues" evidence="1">
    <location>
        <begin position="1"/>
        <end position="13"/>
    </location>
</feature>
<protein>
    <submittedName>
        <fullName evidence="2">Uncharacterized protein</fullName>
    </submittedName>
</protein>
<accession>A0ABV4Y400</accession>